<dbReference type="Proteomes" id="UP000000763">
    <property type="component" value="Chromosome 2"/>
</dbReference>
<reference evidence="2" key="2">
    <citation type="journal article" date="2008" name="Nucleic Acids Res.">
        <title>The rice annotation project database (RAP-DB): 2008 update.</title>
        <authorList>
            <consortium name="The rice annotation project (RAP)"/>
        </authorList>
    </citation>
    <scope>GENOME REANNOTATION</scope>
    <source>
        <strain evidence="2">cv. Nipponbare</strain>
    </source>
</reference>
<dbReference type="AlphaFoldDB" id="Q6ZI29"/>
<accession>Q6ZI29</accession>
<protein>
    <submittedName>
        <fullName evidence="1">Uncharacterized protein</fullName>
    </submittedName>
</protein>
<organism evidence="1 2">
    <name type="scientific">Oryza sativa subsp. japonica</name>
    <name type="common">Rice</name>
    <dbReference type="NCBI Taxonomy" id="39947"/>
    <lineage>
        <taxon>Eukaryota</taxon>
        <taxon>Viridiplantae</taxon>
        <taxon>Streptophyta</taxon>
        <taxon>Embryophyta</taxon>
        <taxon>Tracheophyta</taxon>
        <taxon>Spermatophyta</taxon>
        <taxon>Magnoliopsida</taxon>
        <taxon>Liliopsida</taxon>
        <taxon>Poales</taxon>
        <taxon>Poaceae</taxon>
        <taxon>BOP clade</taxon>
        <taxon>Oryzoideae</taxon>
        <taxon>Oryzeae</taxon>
        <taxon>Oryzinae</taxon>
        <taxon>Oryza</taxon>
        <taxon>Oryza sativa</taxon>
    </lineage>
</organism>
<reference evidence="2" key="1">
    <citation type="journal article" date="2005" name="Nature">
        <title>The map-based sequence of the rice genome.</title>
        <authorList>
            <consortium name="International rice genome sequencing project (IRGSP)"/>
            <person name="Matsumoto T."/>
            <person name="Wu J."/>
            <person name="Kanamori H."/>
            <person name="Katayose Y."/>
            <person name="Fujisawa M."/>
            <person name="Namiki N."/>
            <person name="Mizuno H."/>
            <person name="Yamamoto K."/>
            <person name="Antonio B.A."/>
            <person name="Baba T."/>
            <person name="Sakata K."/>
            <person name="Nagamura Y."/>
            <person name="Aoki H."/>
            <person name="Arikawa K."/>
            <person name="Arita K."/>
            <person name="Bito T."/>
            <person name="Chiden Y."/>
            <person name="Fujitsuka N."/>
            <person name="Fukunaka R."/>
            <person name="Hamada M."/>
            <person name="Harada C."/>
            <person name="Hayashi A."/>
            <person name="Hijishita S."/>
            <person name="Honda M."/>
            <person name="Hosokawa S."/>
            <person name="Ichikawa Y."/>
            <person name="Idonuma A."/>
            <person name="Iijima M."/>
            <person name="Ikeda M."/>
            <person name="Ikeno M."/>
            <person name="Ito K."/>
            <person name="Ito S."/>
            <person name="Ito T."/>
            <person name="Ito Y."/>
            <person name="Ito Y."/>
            <person name="Iwabuchi A."/>
            <person name="Kamiya K."/>
            <person name="Karasawa W."/>
            <person name="Kurita K."/>
            <person name="Katagiri S."/>
            <person name="Kikuta A."/>
            <person name="Kobayashi H."/>
            <person name="Kobayashi N."/>
            <person name="Machita K."/>
            <person name="Maehara T."/>
            <person name="Masukawa M."/>
            <person name="Mizubayashi T."/>
            <person name="Mukai Y."/>
            <person name="Nagasaki H."/>
            <person name="Nagata Y."/>
            <person name="Naito S."/>
            <person name="Nakashima M."/>
            <person name="Nakama Y."/>
            <person name="Nakamichi Y."/>
            <person name="Nakamura M."/>
            <person name="Meguro A."/>
            <person name="Negishi M."/>
            <person name="Ohta I."/>
            <person name="Ohta T."/>
            <person name="Okamoto M."/>
            <person name="Ono N."/>
            <person name="Saji S."/>
            <person name="Sakaguchi M."/>
            <person name="Sakai K."/>
            <person name="Shibata M."/>
            <person name="Shimokawa T."/>
            <person name="Song J."/>
            <person name="Takazaki Y."/>
            <person name="Terasawa K."/>
            <person name="Tsugane M."/>
            <person name="Tsuji K."/>
            <person name="Ueda S."/>
            <person name="Waki K."/>
            <person name="Yamagata H."/>
            <person name="Yamamoto M."/>
            <person name="Yamamoto S."/>
            <person name="Yamane H."/>
            <person name="Yoshiki S."/>
            <person name="Yoshihara R."/>
            <person name="Yukawa K."/>
            <person name="Zhong H."/>
            <person name="Yano M."/>
            <person name="Yuan Q."/>
            <person name="Ouyang S."/>
            <person name="Liu J."/>
            <person name="Jones K.M."/>
            <person name="Gansberger K."/>
            <person name="Moffat K."/>
            <person name="Hill J."/>
            <person name="Bera J."/>
            <person name="Fadrosh D."/>
            <person name="Jin S."/>
            <person name="Johri S."/>
            <person name="Kim M."/>
            <person name="Overton L."/>
            <person name="Reardon M."/>
            <person name="Tsitrin T."/>
            <person name="Vuong H."/>
            <person name="Weaver B."/>
            <person name="Ciecko A."/>
            <person name="Tallon L."/>
            <person name="Jackson J."/>
            <person name="Pai G."/>
            <person name="Aken S.V."/>
            <person name="Utterback T."/>
            <person name="Reidmuller S."/>
            <person name="Feldblyum T."/>
            <person name="Hsiao J."/>
            <person name="Zismann V."/>
            <person name="Iobst S."/>
            <person name="de Vazeille A.R."/>
            <person name="Buell C.R."/>
            <person name="Ying K."/>
            <person name="Li Y."/>
            <person name="Lu T."/>
            <person name="Huang Y."/>
            <person name="Zhao Q."/>
            <person name="Feng Q."/>
            <person name="Zhang L."/>
            <person name="Zhu J."/>
            <person name="Weng Q."/>
            <person name="Mu J."/>
            <person name="Lu Y."/>
            <person name="Fan D."/>
            <person name="Liu Y."/>
            <person name="Guan J."/>
            <person name="Zhang Y."/>
            <person name="Yu S."/>
            <person name="Liu X."/>
            <person name="Zhang Y."/>
            <person name="Hong G."/>
            <person name="Han B."/>
            <person name="Choisne N."/>
            <person name="Demange N."/>
            <person name="Orjeda G."/>
            <person name="Samain S."/>
            <person name="Cattolico L."/>
            <person name="Pelletier E."/>
            <person name="Couloux A."/>
            <person name="Segurens B."/>
            <person name="Wincker P."/>
            <person name="D'Hont A."/>
            <person name="Scarpelli C."/>
            <person name="Weissenbach J."/>
            <person name="Salanoubat M."/>
            <person name="Quetier F."/>
            <person name="Yu Y."/>
            <person name="Kim H.R."/>
            <person name="Rambo T."/>
            <person name="Currie J."/>
            <person name="Collura K."/>
            <person name="Luo M."/>
            <person name="Yang T."/>
            <person name="Ammiraju J.S.S."/>
            <person name="Engler F."/>
            <person name="Soderlund C."/>
            <person name="Wing R.A."/>
            <person name="Palmer L.E."/>
            <person name="de la Bastide M."/>
            <person name="Spiegel L."/>
            <person name="Nascimento L."/>
            <person name="Zutavern T."/>
            <person name="O'Shaughnessy A."/>
            <person name="Dike S."/>
            <person name="Dedhia N."/>
            <person name="Preston R."/>
            <person name="Balija V."/>
            <person name="McCombie W.R."/>
            <person name="Chow T."/>
            <person name="Chen H."/>
            <person name="Chung M."/>
            <person name="Chen C."/>
            <person name="Shaw J."/>
            <person name="Wu H."/>
            <person name="Hsiao K."/>
            <person name="Chao Y."/>
            <person name="Chu M."/>
            <person name="Cheng C."/>
            <person name="Hour A."/>
            <person name="Lee P."/>
            <person name="Lin S."/>
            <person name="Lin Y."/>
            <person name="Liou J."/>
            <person name="Liu S."/>
            <person name="Hsing Y."/>
            <person name="Raghuvanshi S."/>
            <person name="Mohanty A."/>
            <person name="Bharti A.K."/>
            <person name="Gaur A."/>
            <person name="Gupta V."/>
            <person name="Kumar D."/>
            <person name="Ravi V."/>
            <person name="Vij S."/>
            <person name="Kapur A."/>
            <person name="Khurana P."/>
            <person name="Khurana P."/>
            <person name="Khurana J.P."/>
            <person name="Tyagi A.K."/>
            <person name="Gaikwad K."/>
            <person name="Singh A."/>
            <person name="Dalal V."/>
            <person name="Srivastava S."/>
            <person name="Dixit A."/>
            <person name="Pal A.K."/>
            <person name="Ghazi I.A."/>
            <person name="Yadav M."/>
            <person name="Pandit A."/>
            <person name="Bhargava A."/>
            <person name="Sureshbabu K."/>
            <person name="Batra K."/>
            <person name="Sharma T.R."/>
            <person name="Mohapatra T."/>
            <person name="Singh N.K."/>
            <person name="Messing J."/>
            <person name="Nelson A.B."/>
            <person name="Fuks G."/>
            <person name="Kavchok S."/>
            <person name="Keizer G."/>
            <person name="Linton E."/>
            <person name="Llaca V."/>
            <person name="Song R."/>
            <person name="Tanyolac B."/>
            <person name="Young S."/>
            <person name="Ho-Il K."/>
            <person name="Hahn J.H."/>
            <person name="Sangsakoo G."/>
            <person name="Vanavichit A."/>
            <person name="de Mattos Luiz.A.T."/>
            <person name="Zimmer P.D."/>
            <person name="Malone G."/>
            <person name="Dellagostin O."/>
            <person name="de Oliveira A.C."/>
            <person name="Bevan M."/>
            <person name="Bancroft I."/>
            <person name="Minx P."/>
            <person name="Cordum H."/>
            <person name="Wilson R."/>
            <person name="Cheng Z."/>
            <person name="Jin W."/>
            <person name="Jiang J."/>
            <person name="Leong S.A."/>
            <person name="Iwama H."/>
            <person name="Gojobori T."/>
            <person name="Itoh T."/>
            <person name="Niimura Y."/>
            <person name="Fujii Y."/>
            <person name="Habara T."/>
            <person name="Sakai H."/>
            <person name="Sato Y."/>
            <person name="Wilson G."/>
            <person name="Kumar K."/>
            <person name="McCouch S."/>
            <person name="Juretic N."/>
            <person name="Hoen D."/>
            <person name="Wright S."/>
            <person name="Bruskiewich R."/>
            <person name="Bureau T."/>
            <person name="Miyao A."/>
            <person name="Hirochika H."/>
            <person name="Nishikawa T."/>
            <person name="Kadowaki K."/>
            <person name="Sugiura M."/>
            <person name="Burr B."/>
            <person name="Sasaki T."/>
        </authorList>
    </citation>
    <scope>NUCLEOTIDE SEQUENCE [LARGE SCALE GENOMIC DNA]</scope>
    <source>
        <strain evidence="2">cv. Nipponbare</strain>
    </source>
</reference>
<proteinExistence type="predicted"/>
<sequence length="82" mass="8879">MVAWERWPGEQWKPAVRDWGGGGMVGGGGGGAWWKPAAARWAGETGEEERGQAWVRSRAVEFDDSGPSDLMNEVCMSVVGEL</sequence>
<gene>
    <name evidence="1" type="primary">OJ1004_H01.28</name>
</gene>
<evidence type="ECO:0000313" key="1">
    <source>
        <dbReference type="EMBL" id="BAD15489.1"/>
    </source>
</evidence>
<name>Q6ZI29_ORYSJ</name>
<evidence type="ECO:0000313" key="2">
    <source>
        <dbReference type="Proteomes" id="UP000000763"/>
    </source>
</evidence>
<dbReference type="EMBL" id="AP004038">
    <property type="protein sequence ID" value="BAD15489.1"/>
    <property type="molecule type" value="Genomic_DNA"/>
</dbReference>